<dbReference type="SMART" id="SM00387">
    <property type="entry name" value="HATPase_c"/>
    <property type="match status" value="1"/>
</dbReference>
<feature type="domain" description="PAC" evidence="9">
    <location>
        <begin position="289"/>
        <end position="339"/>
    </location>
</feature>
<keyword evidence="6" id="KW-1133">Transmembrane helix</keyword>
<reference evidence="10 11" key="1">
    <citation type="submission" date="2019-02" db="EMBL/GenBank/DDBJ databases">
        <title>Deep-cultivation of Planctomycetes and their phenomic and genomic characterization uncovers novel biology.</title>
        <authorList>
            <person name="Wiegand S."/>
            <person name="Jogler M."/>
            <person name="Boedeker C."/>
            <person name="Pinto D."/>
            <person name="Vollmers J."/>
            <person name="Rivas-Marin E."/>
            <person name="Kohn T."/>
            <person name="Peeters S.H."/>
            <person name="Heuer A."/>
            <person name="Rast P."/>
            <person name="Oberbeckmann S."/>
            <person name="Bunk B."/>
            <person name="Jeske O."/>
            <person name="Meyerdierks A."/>
            <person name="Storesund J.E."/>
            <person name="Kallscheuer N."/>
            <person name="Luecker S."/>
            <person name="Lage O.M."/>
            <person name="Pohl T."/>
            <person name="Merkel B.J."/>
            <person name="Hornburger P."/>
            <person name="Mueller R.-W."/>
            <person name="Bruemmer F."/>
            <person name="Labrenz M."/>
            <person name="Spormann A.M."/>
            <person name="Op Den Camp H."/>
            <person name="Overmann J."/>
            <person name="Amann R."/>
            <person name="Jetten M.S.M."/>
            <person name="Mascher T."/>
            <person name="Medema M.H."/>
            <person name="Devos D.P."/>
            <person name="Kaster A.-K."/>
            <person name="Ovreas L."/>
            <person name="Rohde M."/>
            <person name="Galperin M.Y."/>
            <person name="Jogler C."/>
        </authorList>
    </citation>
    <scope>NUCLEOTIDE SEQUENCE [LARGE SCALE GENOMIC DNA]</scope>
    <source>
        <strain evidence="10 11">Mal64</strain>
    </source>
</reference>
<comment type="catalytic activity">
    <reaction evidence="1">
        <text>ATP + protein L-histidine = ADP + protein N-phospho-L-histidine.</text>
        <dbReference type="EC" id="2.7.13.3"/>
    </reaction>
</comment>
<dbReference type="SMART" id="SM00388">
    <property type="entry name" value="HisKA"/>
    <property type="match status" value="1"/>
</dbReference>
<dbReference type="PANTHER" id="PTHR43304">
    <property type="entry name" value="PHYTOCHROME-LIKE PROTEIN CPH1"/>
    <property type="match status" value="1"/>
</dbReference>
<dbReference type="AlphaFoldDB" id="A0A5C5ZUD3"/>
<dbReference type="SUPFAM" id="SSF55785">
    <property type="entry name" value="PYP-like sensor domain (PAS domain)"/>
    <property type="match status" value="1"/>
</dbReference>
<dbReference type="InterPro" id="IPR000014">
    <property type="entry name" value="PAS"/>
</dbReference>
<proteinExistence type="predicted"/>
<keyword evidence="4 10" id="KW-0808">Transferase</keyword>
<dbReference type="Pfam" id="PF25487">
    <property type="entry name" value="ETR1_N"/>
    <property type="match status" value="1"/>
</dbReference>
<dbReference type="EC" id="2.7.13.3" evidence="2"/>
<evidence type="ECO:0000256" key="3">
    <source>
        <dbReference type="ARBA" id="ARBA00022553"/>
    </source>
</evidence>
<gene>
    <name evidence="10" type="primary">cph1_2</name>
    <name evidence="10" type="ORF">Mal64_12470</name>
</gene>
<feature type="transmembrane region" description="Helical" evidence="6">
    <location>
        <begin position="106"/>
        <end position="123"/>
    </location>
</feature>
<dbReference type="PROSITE" id="PS50113">
    <property type="entry name" value="PAC"/>
    <property type="match status" value="1"/>
</dbReference>
<feature type="transmembrane region" description="Helical" evidence="6">
    <location>
        <begin position="21"/>
        <end position="43"/>
    </location>
</feature>
<dbReference type="InterPro" id="IPR052162">
    <property type="entry name" value="Sensor_kinase/Photoreceptor"/>
</dbReference>
<evidence type="ECO:0000313" key="10">
    <source>
        <dbReference type="EMBL" id="TWT90850.1"/>
    </source>
</evidence>
<feature type="transmembrane region" description="Helical" evidence="6">
    <location>
        <begin position="135"/>
        <end position="160"/>
    </location>
</feature>
<evidence type="ECO:0000313" key="11">
    <source>
        <dbReference type="Proteomes" id="UP000315440"/>
    </source>
</evidence>
<dbReference type="Gene3D" id="3.30.565.10">
    <property type="entry name" value="Histidine kinase-like ATPase, C-terminal domain"/>
    <property type="match status" value="1"/>
</dbReference>
<dbReference type="NCBIfam" id="TIGR00229">
    <property type="entry name" value="sensory_box"/>
    <property type="match status" value="1"/>
</dbReference>
<keyword evidence="6" id="KW-0472">Membrane</keyword>
<dbReference type="GO" id="GO:0000155">
    <property type="term" value="F:phosphorelay sensor kinase activity"/>
    <property type="evidence" value="ECO:0007669"/>
    <property type="project" value="InterPro"/>
</dbReference>
<dbReference type="Pfam" id="PF00989">
    <property type="entry name" value="PAS"/>
    <property type="match status" value="1"/>
</dbReference>
<dbReference type="SMART" id="SM00091">
    <property type="entry name" value="PAS"/>
    <property type="match status" value="1"/>
</dbReference>
<dbReference type="InterPro" id="IPR036097">
    <property type="entry name" value="HisK_dim/P_sf"/>
</dbReference>
<dbReference type="PROSITE" id="PS50109">
    <property type="entry name" value="HIS_KIN"/>
    <property type="match status" value="1"/>
</dbReference>
<dbReference type="CDD" id="cd00130">
    <property type="entry name" value="PAS"/>
    <property type="match status" value="1"/>
</dbReference>
<dbReference type="InterPro" id="IPR013767">
    <property type="entry name" value="PAS_fold"/>
</dbReference>
<dbReference type="InterPro" id="IPR058544">
    <property type="entry name" value="ETR1_N"/>
</dbReference>
<dbReference type="EMBL" id="SJPQ01000001">
    <property type="protein sequence ID" value="TWT90850.1"/>
    <property type="molecule type" value="Genomic_DNA"/>
</dbReference>
<dbReference type="Proteomes" id="UP000315440">
    <property type="component" value="Unassembled WGS sequence"/>
</dbReference>
<dbReference type="Gene3D" id="1.10.287.130">
    <property type="match status" value="1"/>
</dbReference>
<dbReference type="GO" id="GO:0006355">
    <property type="term" value="P:regulation of DNA-templated transcription"/>
    <property type="evidence" value="ECO:0007669"/>
    <property type="project" value="InterPro"/>
</dbReference>
<evidence type="ECO:0000259" key="8">
    <source>
        <dbReference type="PROSITE" id="PS50112"/>
    </source>
</evidence>
<feature type="domain" description="Histidine kinase" evidence="7">
    <location>
        <begin position="364"/>
        <end position="577"/>
    </location>
</feature>
<organism evidence="10 11">
    <name type="scientific">Pseudobythopirellula maris</name>
    <dbReference type="NCBI Taxonomy" id="2527991"/>
    <lineage>
        <taxon>Bacteria</taxon>
        <taxon>Pseudomonadati</taxon>
        <taxon>Planctomycetota</taxon>
        <taxon>Planctomycetia</taxon>
        <taxon>Pirellulales</taxon>
        <taxon>Lacipirellulaceae</taxon>
        <taxon>Pseudobythopirellula</taxon>
    </lineage>
</organism>
<dbReference type="PROSITE" id="PS50112">
    <property type="entry name" value="PAS"/>
    <property type="match status" value="1"/>
</dbReference>
<dbReference type="OrthoDB" id="231918at2"/>
<comment type="caution">
    <text evidence="10">The sequence shown here is derived from an EMBL/GenBank/DDBJ whole genome shotgun (WGS) entry which is preliminary data.</text>
</comment>
<accession>A0A5C5ZUD3</accession>
<feature type="domain" description="PAS" evidence="8">
    <location>
        <begin position="212"/>
        <end position="276"/>
    </location>
</feature>
<evidence type="ECO:0000259" key="9">
    <source>
        <dbReference type="PROSITE" id="PS50113"/>
    </source>
</evidence>
<feature type="transmembrane region" description="Helical" evidence="6">
    <location>
        <begin position="166"/>
        <end position="186"/>
    </location>
</feature>
<keyword evidence="6" id="KW-0812">Transmembrane</keyword>
<keyword evidence="5" id="KW-0418">Kinase</keyword>
<evidence type="ECO:0000256" key="5">
    <source>
        <dbReference type="ARBA" id="ARBA00022777"/>
    </source>
</evidence>
<dbReference type="PANTHER" id="PTHR43304:SF1">
    <property type="entry name" value="PAC DOMAIN-CONTAINING PROTEIN"/>
    <property type="match status" value="1"/>
</dbReference>
<dbReference type="InterPro" id="IPR003594">
    <property type="entry name" value="HATPase_dom"/>
</dbReference>
<dbReference type="InterPro" id="IPR036890">
    <property type="entry name" value="HATPase_C_sf"/>
</dbReference>
<evidence type="ECO:0000259" key="7">
    <source>
        <dbReference type="PROSITE" id="PS50109"/>
    </source>
</evidence>
<dbReference type="Pfam" id="PF00512">
    <property type="entry name" value="HisKA"/>
    <property type="match status" value="1"/>
</dbReference>
<dbReference type="InterPro" id="IPR004358">
    <property type="entry name" value="Sig_transdc_His_kin-like_C"/>
</dbReference>
<dbReference type="SUPFAM" id="SSF47384">
    <property type="entry name" value="Homodimeric domain of signal transducing histidine kinase"/>
    <property type="match status" value="1"/>
</dbReference>
<name>A0A5C5ZUD3_9BACT</name>
<evidence type="ECO:0000256" key="1">
    <source>
        <dbReference type="ARBA" id="ARBA00000085"/>
    </source>
</evidence>
<dbReference type="SUPFAM" id="SSF55874">
    <property type="entry name" value="ATPase domain of HSP90 chaperone/DNA topoisomerase II/histidine kinase"/>
    <property type="match status" value="1"/>
</dbReference>
<sequence length="600" mass="65490">MCLQEAATLAPTSAGKRTAAVHLLLAGIVLGGCVCHAVAAPIASDTAACCSPEGAIPCFLVGSPATQEQTAGSAFGWIFDTSPYPPCWRCGQWTAAIGWLHIVSDLLIWLAYMAIPVGLAFYAGMLRKGPYRGILCLFCAFILSCGVTHLMEVVIFWWPAYGLAGVLKAMTAVVSIGTVIAMARMLPFALTFRSPKQLEEEVSQRTRELELSERRAMSVIESSPAAMVMVDEAGCIVLVNEAAERLFGFQREELLGRLIESLLPERNQLVHPADRQAFFNAREARRMGMGRDLYVRRADGVEVPVEVGISPIETHDGMFALSAIVDMSERKGMECKLKQGAEELDKANQALRQSNVDLEQFAYAVSHDLQEPLRKIASYNQIVLDDYGDRLDDAGREFLQISIESSQRLKGMIKDLLAFSRITTKGAALKSIDAEEATDTALRRLEIAIEESNAQVSCDPMPHVLADAAQLERLLQNLVGNALKYRGEQTPKVHIGCRRLGSMAEFSISDNGIGIDPKNYSRVFGVFQRLHKHNEYEGTGIGLALCKRIVERFGGSISLESVLGEGSTFRFTLPLADEGWCEPSDASPNAGDERLVSAAP</sequence>
<keyword evidence="3" id="KW-0597">Phosphoprotein</keyword>
<evidence type="ECO:0000256" key="2">
    <source>
        <dbReference type="ARBA" id="ARBA00012438"/>
    </source>
</evidence>
<protein>
    <recommendedName>
        <fullName evidence="2">histidine kinase</fullName>
        <ecNumber evidence="2">2.7.13.3</ecNumber>
    </recommendedName>
</protein>
<dbReference type="PRINTS" id="PR00344">
    <property type="entry name" value="BCTRLSENSOR"/>
</dbReference>
<keyword evidence="11" id="KW-1185">Reference proteome</keyword>
<dbReference type="FunFam" id="3.30.565.10:FF:000006">
    <property type="entry name" value="Sensor histidine kinase WalK"/>
    <property type="match status" value="1"/>
</dbReference>
<dbReference type="Gene3D" id="3.30.450.20">
    <property type="entry name" value="PAS domain"/>
    <property type="match status" value="1"/>
</dbReference>
<dbReference type="Pfam" id="PF02518">
    <property type="entry name" value="HATPase_c"/>
    <property type="match status" value="1"/>
</dbReference>
<evidence type="ECO:0000256" key="4">
    <source>
        <dbReference type="ARBA" id="ARBA00022679"/>
    </source>
</evidence>
<dbReference type="InterPro" id="IPR000700">
    <property type="entry name" value="PAS-assoc_C"/>
</dbReference>
<dbReference type="InterPro" id="IPR035965">
    <property type="entry name" value="PAS-like_dom_sf"/>
</dbReference>
<evidence type="ECO:0000256" key="6">
    <source>
        <dbReference type="SAM" id="Phobius"/>
    </source>
</evidence>
<dbReference type="InterPro" id="IPR003661">
    <property type="entry name" value="HisK_dim/P_dom"/>
</dbReference>
<dbReference type="InterPro" id="IPR005467">
    <property type="entry name" value="His_kinase_dom"/>
</dbReference>
<dbReference type="CDD" id="cd00082">
    <property type="entry name" value="HisKA"/>
    <property type="match status" value="1"/>
</dbReference>